<evidence type="ECO:0008006" key="3">
    <source>
        <dbReference type="Google" id="ProtNLM"/>
    </source>
</evidence>
<accession>A0A1H5V5X2</accession>
<organism evidence="1 2">
    <name type="scientific">Flavobacterium urumqiense</name>
    <dbReference type="NCBI Taxonomy" id="935224"/>
    <lineage>
        <taxon>Bacteria</taxon>
        <taxon>Pseudomonadati</taxon>
        <taxon>Bacteroidota</taxon>
        <taxon>Flavobacteriia</taxon>
        <taxon>Flavobacteriales</taxon>
        <taxon>Flavobacteriaceae</taxon>
        <taxon>Flavobacterium</taxon>
    </lineage>
</organism>
<sequence>MKREILQIENINADDFKDEIIKGVVFALKDLLLSIQNIDEDKLLTRQETSKMLSVSLVTLGVWEKKNIIQSYRIGNLVRYKKSDVLKALIKRNNFH</sequence>
<dbReference type="AlphaFoldDB" id="A0A1H5V5X2"/>
<proteinExistence type="predicted"/>
<protein>
    <recommendedName>
        <fullName evidence="3">Helix-turn-helix domain-containing protein</fullName>
    </recommendedName>
</protein>
<dbReference type="InterPro" id="IPR009061">
    <property type="entry name" value="DNA-bd_dom_put_sf"/>
</dbReference>
<evidence type="ECO:0000313" key="1">
    <source>
        <dbReference type="EMBL" id="SEF82719.1"/>
    </source>
</evidence>
<evidence type="ECO:0000313" key="2">
    <source>
        <dbReference type="Proteomes" id="UP000236737"/>
    </source>
</evidence>
<dbReference type="OrthoDB" id="1097811at2"/>
<dbReference type="RefSeq" id="WP_103999173.1">
    <property type="nucleotide sequence ID" value="NZ_FNVP01000003.1"/>
</dbReference>
<name>A0A1H5V5X2_9FLAO</name>
<gene>
    <name evidence="1" type="ORF">SAMN04488130_10377</name>
</gene>
<dbReference type="SUPFAM" id="SSF46955">
    <property type="entry name" value="Putative DNA-binding domain"/>
    <property type="match status" value="1"/>
</dbReference>
<dbReference type="EMBL" id="FNVP01000003">
    <property type="protein sequence ID" value="SEF82719.1"/>
    <property type="molecule type" value="Genomic_DNA"/>
</dbReference>
<reference evidence="2" key="1">
    <citation type="submission" date="2016-10" db="EMBL/GenBank/DDBJ databases">
        <authorList>
            <person name="Varghese N."/>
            <person name="Submissions S."/>
        </authorList>
    </citation>
    <scope>NUCLEOTIDE SEQUENCE [LARGE SCALE GENOMIC DNA]</scope>
    <source>
        <strain evidence="2">CGMCC 1.9230</strain>
    </source>
</reference>
<dbReference type="Proteomes" id="UP000236737">
    <property type="component" value="Unassembled WGS sequence"/>
</dbReference>
<keyword evidence="2" id="KW-1185">Reference proteome</keyword>